<accession>A0A8D3BLG2</accession>
<dbReference type="Gene3D" id="3.30.1010.10">
    <property type="entry name" value="Phosphatidylinositol 3-kinase Catalytic Subunit, Chain A, domain 4"/>
    <property type="match status" value="1"/>
</dbReference>
<dbReference type="GO" id="GO:0007127">
    <property type="term" value="P:meiosis I"/>
    <property type="evidence" value="ECO:0007669"/>
    <property type="project" value="UniProtKB-ARBA"/>
</dbReference>
<evidence type="ECO:0000256" key="4">
    <source>
        <dbReference type="ARBA" id="ARBA00004541"/>
    </source>
</evidence>
<name>A0A8D3BLG2_SCOMX</name>
<evidence type="ECO:0000256" key="18">
    <source>
        <dbReference type="ARBA" id="ARBA00023212"/>
    </source>
</evidence>
<keyword evidence="9" id="KW-0597">Phosphoprotein</keyword>
<evidence type="ECO:0000313" key="29">
    <source>
        <dbReference type="Proteomes" id="UP000694558"/>
    </source>
</evidence>
<dbReference type="GO" id="GO:0000724">
    <property type="term" value="P:double-strand break repair via homologous recombination"/>
    <property type="evidence" value="ECO:0007669"/>
    <property type="project" value="UniProtKB-ARBA"/>
</dbReference>
<dbReference type="PANTHER" id="PTHR37079:SF4">
    <property type="entry name" value="SERINE_THREONINE-PROTEIN KINASE ATM"/>
    <property type="match status" value="1"/>
</dbReference>
<evidence type="ECO:0000256" key="7">
    <source>
        <dbReference type="ARBA" id="ARBA00022490"/>
    </source>
</evidence>
<evidence type="ECO:0000256" key="25">
    <source>
        <dbReference type="SAM" id="Coils"/>
    </source>
</evidence>
<evidence type="ECO:0000256" key="3">
    <source>
        <dbReference type="ARBA" id="ARBA00004300"/>
    </source>
</evidence>
<evidence type="ECO:0000256" key="1">
    <source>
        <dbReference type="ARBA" id="ARBA00004123"/>
    </source>
</evidence>
<keyword evidence="16" id="KW-0238">DNA-binding</keyword>
<dbReference type="InterPro" id="IPR003151">
    <property type="entry name" value="PIK-rel_kinase_FAT"/>
</dbReference>
<dbReference type="PROSITE" id="PS51189">
    <property type="entry name" value="FAT"/>
    <property type="match status" value="1"/>
</dbReference>
<keyword evidence="14" id="KW-0067">ATP-binding</keyword>
<dbReference type="FunFam" id="3.30.1010.10:FF:000015">
    <property type="entry name" value="Serine-protein kinase ATM"/>
    <property type="match status" value="1"/>
</dbReference>
<evidence type="ECO:0000256" key="22">
    <source>
        <dbReference type="ARBA" id="ARBA00047899"/>
    </source>
</evidence>
<dbReference type="GeneTree" id="ENSGT00670000098061"/>
<evidence type="ECO:0000256" key="17">
    <source>
        <dbReference type="ARBA" id="ARBA00023140"/>
    </source>
</evidence>
<proteinExistence type="inferred from homology"/>
<evidence type="ECO:0000256" key="11">
    <source>
        <dbReference type="ARBA" id="ARBA00022741"/>
    </source>
</evidence>
<dbReference type="GO" id="GO:0005813">
    <property type="term" value="C:centrosome"/>
    <property type="evidence" value="ECO:0007669"/>
    <property type="project" value="UniProtKB-SubCell"/>
</dbReference>
<feature type="domain" description="PI3K/PI4K catalytic" evidence="26">
    <location>
        <begin position="2447"/>
        <end position="2753"/>
    </location>
</feature>
<dbReference type="SMART" id="SM00146">
    <property type="entry name" value="PI3Kc"/>
    <property type="match status" value="1"/>
</dbReference>
<dbReference type="PROSITE" id="PS00915">
    <property type="entry name" value="PI3_4_KINASE_1"/>
    <property type="match status" value="1"/>
</dbReference>
<dbReference type="GO" id="GO:0010212">
    <property type="term" value="P:response to ionizing radiation"/>
    <property type="evidence" value="ECO:0007669"/>
    <property type="project" value="UniProtKB-ARBA"/>
</dbReference>
<evidence type="ECO:0000256" key="15">
    <source>
        <dbReference type="ARBA" id="ARBA00022990"/>
    </source>
</evidence>
<dbReference type="GO" id="GO:0005777">
    <property type="term" value="C:peroxisome"/>
    <property type="evidence" value="ECO:0007669"/>
    <property type="project" value="UniProtKB-SubCell"/>
</dbReference>
<evidence type="ECO:0000256" key="21">
    <source>
        <dbReference type="ARBA" id="ARBA00023329"/>
    </source>
</evidence>
<dbReference type="InterPro" id="IPR044107">
    <property type="entry name" value="PIKKc_ATM"/>
</dbReference>
<evidence type="ECO:0000256" key="5">
    <source>
        <dbReference type="ARBA" id="ARBA00010769"/>
    </source>
</evidence>
<evidence type="ECO:0000256" key="12">
    <source>
        <dbReference type="ARBA" id="ARBA00022763"/>
    </source>
</evidence>
<dbReference type="GO" id="GO:1904358">
    <property type="term" value="P:positive regulation of telomere maintenance via telomere lengthening"/>
    <property type="evidence" value="ECO:0007669"/>
    <property type="project" value="UniProtKB-ARBA"/>
</dbReference>
<dbReference type="InterPro" id="IPR036940">
    <property type="entry name" value="PI3/4_kinase_cat_sf"/>
</dbReference>
<keyword evidence="20" id="KW-0131">Cell cycle</keyword>
<dbReference type="GO" id="GO:0005654">
    <property type="term" value="C:nucleoplasm"/>
    <property type="evidence" value="ECO:0007669"/>
    <property type="project" value="UniProtKB-ARBA"/>
</dbReference>
<dbReference type="InterPro" id="IPR000403">
    <property type="entry name" value="PI3/4_kinase_cat_dom"/>
</dbReference>
<dbReference type="GO" id="GO:0010557">
    <property type="term" value="P:positive regulation of macromolecule biosynthetic process"/>
    <property type="evidence" value="ECO:0007669"/>
    <property type="project" value="UniProtKB-ARBA"/>
</dbReference>
<evidence type="ECO:0000259" key="26">
    <source>
        <dbReference type="PROSITE" id="PS50290"/>
    </source>
</evidence>
<evidence type="ECO:0000256" key="6">
    <source>
        <dbReference type="ARBA" id="ARBA00012513"/>
    </source>
</evidence>
<keyword evidence="7" id="KW-0963">Cytoplasm</keyword>
<keyword evidence="10" id="KW-0808">Transferase</keyword>
<dbReference type="GO" id="GO:0043068">
    <property type="term" value="P:positive regulation of programmed cell death"/>
    <property type="evidence" value="ECO:0007669"/>
    <property type="project" value="UniProtKB-ARBA"/>
</dbReference>
<dbReference type="SUPFAM" id="SSF56112">
    <property type="entry name" value="Protein kinase-like (PK-like)"/>
    <property type="match status" value="1"/>
</dbReference>
<dbReference type="Pfam" id="PF11640">
    <property type="entry name" value="TAN"/>
    <property type="match status" value="1"/>
</dbReference>
<evidence type="ECO:0000256" key="20">
    <source>
        <dbReference type="ARBA" id="ARBA00023306"/>
    </source>
</evidence>
<dbReference type="GO" id="GO:0010506">
    <property type="term" value="P:regulation of autophagy"/>
    <property type="evidence" value="ECO:0007669"/>
    <property type="project" value="UniProtKB-ARBA"/>
</dbReference>
<evidence type="ECO:0000256" key="24">
    <source>
        <dbReference type="ARBA" id="ARBA00067340"/>
    </source>
</evidence>
<dbReference type="GO" id="GO:0042981">
    <property type="term" value="P:regulation of apoptotic process"/>
    <property type="evidence" value="ECO:0007669"/>
    <property type="project" value="UniProtKB-ARBA"/>
</dbReference>
<keyword evidence="13" id="KW-0418">Kinase</keyword>
<feature type="coiled-coil region" evidence="25">
    <location>
        <begin position="2173"/>
        <end position="2200"/>
    </location>
</feature>
<sequence>MSLALHELLVCCRGLENDKATERKKEAERFRRLLRTPEVVQELDRTSGTKAKSAKQLTWDAVFRFLQRYVQKETESMQSSKSVTATTLATRKKKMAEMCSLIKYFIRGPRLKCGELLRHMMEVLQGSYSCSAYGEDYSSLLVKDVLSVRKYWCDITPQQWQGLLELYCGLFNSSSKSVNRVLVNRLIHMLVRGCCTQTDGFSNILFGFFSRALLNARQEKHSAVLEHLVSALNVFLRSSAMNCRMRVCHLGEELLPSVLHVWADMRPSAALKEEMVEFFNLQMCVHHPRGAKTQMYNLYDALVREISHIGSRGKYVTGTRHIAVKDNLIQLTADICHQLFSDNNDSHVLEVTQASGRVTQVGSPGHRGASKRRRMELGWEVLRDRLQPQLSDFDVIPWLQIAAVLTSKYPSMVPGRELVPLLSVLLQLLAEQRRGERGPYVLRCLREVARCQARHPEGACVHGAELGRLWARVWALALRGVSSPQTEAFSLDLLASVVDGGLVDVDREFWKLFSASASQHSTVALSSCPFSFVIYTDGSGPPSLKETLIAWLLMSDQSDEMEENSRPHPIICRDFPSNLTADILVSLTLKDTRAGLRFLLGAEGAERSSASSADDGQFATPAVVPGLRHKLEQSLLCCFTGLCSSQSPSTTPECLVRCVALLTGVLAGYVSTGVLTEEDAGQSQCRSWFCSPSGAKSLLAEEHLAQQDTALLAVLEFLCECSSARHVRALLFKPQEVRRRLLLLLEQVDFSKPLHLNMVSQQRVLLLEEMLLQLPGTKHPVSLCSILFCSRSFLPRTRCLQRNLTRCSVLWRKEKHVRSTNIFHTGNRAVVDNTHASILTSLSPLRQADPCCKWAVLSIRGPDEEEDRPVAVILPSHLADAHHQVRMLVAMSLPDKRQMLPLKHQQAAFENVYVKAQEGMRLPRSSSPEDQPDEAFNRKATLLKSLSVVLCCSPVCEKQCLFALFQSYKENNVEEQLIKKMLCSVSRALGYRSVKSFVTSHLYYLVSEWLAQRQSDDRYTLGSFPFALLDHDAATDFYNSSYQVLIPHLVFLDDFEQVKSIGRRLEKDWRELLADCFPKIMVNILPYFALSGQDSQVARQRETAHKVYDLLKDAECLGKQRIDSLIHTNLPDIVVELLMTLHEGGGAEGDEGDLKRFIGELDPVPNPPHFSSYVIKATLDYLSKCHSTNHRSLVAILSKTPISIQRILLAVCERAAATTNGYERHRILLMYHLFVSLLLREVKEGLGGAWAFVLRDIIFTLIHHINSRCSLTHTHVSTRSLCLCCDLLTSVCQAALRFCDDALDCHLQVVVGTLTAQVLGLLQFLVIENQHKLSGAISRLEPFPDLPEFRDLRSVQHRLKYNTGTFTLREEIVHFLSVTSCDSLPLTRLEGLKELTRQLHDKKAQIPGLLKESEPRDSVLVKLVLSLLQLCKLAANHPGGADILEAAGSCLGELGPVDFSTIALLHGRDPLYEKAVSLFAGAESQGLYVVLNCVNDVRRAAAQCVKNVLATQSGVDFWEQHKDNRDPMLVYLNPFRTAKSKVSPGAVSEAREQLESQELWIPQAGGHEAWLRALCTALLDCGGVKSEALLLSRPLCLVKVDVCQRLLPLIVHSVLLGDADGSWRTSLSSHIQDFFSFCCRSSAQASSRSATPLNSDSESDSSSQGLYDKSSLRTMLAVIDYLRHHKSCGTVCNSNFWLELNYLEVAKAAQSCAAHFTALLYTEIYVDKIRFVFSPKSPFFNNPFEEHSQKFTVSSLTEKSMEDASISLQELLIEVYRSIGEPDSLYGCGGETMTSPLTRIRTYEHEAMWGKALTSYDLHSSLPDATRQVGIVEGLQNFGLSNILATYMRGLESEGVEWGAELRELRFQAAWRNSQWECESEKSTPGFHESVFCSLQALRDKEFSIFDETRAEVEELCRGSLEAVSSLYPALRNLRSIRELESVQQLFSRPFSDVTLRDVCGRWRQHSRLLADSDFVLVEPILSVRSVAQQTLMSRVGDPDGTELLGSVLTDHLMELCRLARKAGSTQRAERAVFQMKQLGGSGAASWTSSPALSWQLEEAQVFWAKGEQGLALGLLRQMIHYLEEKVDLNPALAPVYTECLRLCGNWLAETCLESPGVILEKYLERAVEVIEGESGVLDSRLQAQRTEAFLSLARFSDAQYQSIDKYMNSSEFENKQALLEKAKEEVDLMKERKVESNRYTIKVKRELELDEKALSNLRSDRRSFLCKAVENYIQCLEQGEEHDTWVFRLASLWLENAGVKAVNDTMKKGVKKIPSYKFLPLMYQLAARMGTKMATDIGEDTGFHDVLIDLICRASLEHPHHTLFIIFALVNANKDENFSRTRQSRSAPRPTSAFDQERSDVARKIIGSIRKKRGEMIRGIERLCDAYITLAYMDASRHKTEKKAIPIPADQPIMQIKDLEEVVIPTMEIKVDPTGCYDNLVTVRSFVPQYHLVGGVNLPKIIDCVGSDGKSRRQLVKGQDDLRQDAVMQQVFSMCSMLLQRNRTLVVPFSQRSGVLEWCSGTVPIGEFLADPSKGAHKRFRPRDWTNLSCRKKMMDAHKLGFDEKLQAYAEVCKNFRPVFRYFCMERFLDPAVWMEKRLAYTRSVATSSIVGYIVGLGDRHIQNILIDELSAELIHIDLGVAFEQGKILPTPETVPFRLSRDIVDGMGVTGVEGVFRRCCEKTMEVMRSSQEAVLTIVEVLLYDPLFDWTMSPLKAFHLQHDEQQELNATLNSTMGGEDLDNQRKSSDSQSFNKVAERVLLRLQEKLKGVEQGTVLSVGGQVNLLIQQAWV</sequence>
<dbReference type="EC" id="2.7.11.1" evidence="6"/>
<evidence type="ECO:0000256" key="14">
    <source>
        <dbReference type="ARBA" id="ARBA00022840"/>
    </source>
</evidence>
<dbReference type="InterPro" id="IPR021668">
    <property type="entry name" value="TAN"/>
</dbReference>
<evidence type="ECO:0000256" key="19">
    <source>
        <dbReference type="ARBA" id="ARBA00023242"/>
    </source>
</evidence>
<dbReference type="CDD" id="cd05171">
    <property type="entry name" value="PIKKc_ATM"/>
    <property type="match status" value="1"/>
</dbReference>
<dbReference type="GO" id="GO:0005524">
    <property type="term" value="F:ATP binding"/>
    <property type="evidence" value="ECO:0007669"/>
    <property type="project" value="UniProtKB-KW"/>
</dbReference>
<dbReference type="InterPro" id="IPR011009">
    <property type="entry name" value="Kinase-like_dom_sf"/>
</dbReference>
<dbReference type="Pfam" id="PF02259">
    <property type="entry name" value="FAT"/>
    <property type="match status" value="1"/>
</dbReference>
<dbReference type="GO" id="GO:1901701">
    <property type="term" value="P:cellular response to oxygen-containing compound"/>
    <property type="evidence" value="ECO:0007669"/>
    <property type="project" value="UniProtKB-ARBA"/>
</dbReference>
<evidence type="ECO:0000256" key="13">
    <source>
        <dbReference type="ARBA" id="ARBA00022777"/>
    </source>
</evidence>
<dbReference type="Pfam" id="PF00454">
    <property type="entry name" value="PI3_PI4_kinase"/>
    <property type="match status" value="1"/>
</dbReference>
<dbReference type="SMART" id="SM01342">
    <property type="entry name" value="TAN"/>
    <property type="match status" value="1"/>
</dbReference>
<keyword evidence="17" id="KW-0576">Peroxisome</keyword>
<keyword evidence="25" id="KW-0175">Coiled coil</keyword>
<comment type="catalytic activity">
    <reaction evidence="22">
        <text>L-threonyl-[protein] + ATP = O-phospho-L-threonyl-[protein] + ADP + H(+)</text>
        <dbReference type="Rhea" id="RHEA:46608"/>
        <dbReference type="Rhea" id="RHEA-COMP:11060"/>
        <dbReference type="Rhea" id="RHEA-COMP:11605"/>
        <dbReference type="ChEBI" id="CHEBI:15378"/>
        <dbReference type="ChEBI" id="CHEBI:30013"/>
        <dbReference type="ChEBI" id="CHEBI:30616"/>
        <dbReference type="ChEBI" id="CHEBI:61977"/>
        <dbReference type="ChEBI" id="CHEBI:456216"/>
        <dbReference type="EC" id="2.7.11.1"/>
    </reaction>
</comment>
<keyword evidence="21" id="KW-0968">Cytoplasmic vesicle</keyword>
<reference evidence="28" key="2">
    <citation type="submission" date="2025-08" db="UniProtKB">
        <authorList>
            <consortium name="Ensembl"/>
        </authorList>
    </citation>
    <scope>IDENTIFICATION</scope>
</reference>
<dbReference type="InterPro" id="IPR038980">
    <property type="entry name" value="ATM_plant"/>
</dbReference>
<evidence type="ECO:0000256" key="23">
    <source>
        <dbReference type="ARBA" id="ARBA00048977"/>
    </source>
</evidence>
<keyword evidence="15" id="KW-0007">Acetylation</keyword>
<evidence type="ECO:0000313" key="28">
    <source>
        <dbReference type="Ensembl" id="ENSSMAP00000035870.1"/>
    </source>
</evidence>
<dbReference type="PROSITE" id="PS50290">
    <property type="entry name" value="PI3_4_KINASE_3"/>
    <property type="match status" value="1"/>
</dbReference>
<evidence type="ECO:0000256" key="9">
    <source>
        <dbReference type="ARBA" id="ARBA00022553"/>
    </source>
</evidence>
<feature type="domain" description="FAT" evidence="27">
    <location>
        <begin position="1704"/>
        <end position="2333"/>
    </location>
</feature>
<evidence type="ECO:0000256" key="2">
    <source>
        <dbReference type="ARBA" id="ARBA00004275"/>
    </source>
</evidence>
<dbReference type="FunFam" id="1.10.1070.11:FF:000011">
    <property type="entry name" value="Serine-protein kinase ATM"/>
    <property type="match status" value="1"/>
</dbReference>
<comment type="catalytic activity">
    <reaction evidence="23">
        <text>L-seryl-[protein] + ATP = O-phospho-L-seryl-[protein] + ADP + H(+)</text>
        <dbReference type="Rhea" id="RHEA:17989"/>
        <dbReference type="Rhea" id="RHEA-COMP:9863"/>
        <dbReference type="Rhea" id="RHEA-COMP:11604"/>
        <dbReference type="ChEBI" id="CHEBI:15378"/>
        <dbReference type="ChEBI" id="CHEBI:29999"/>
        <dbReference type="ChEBI" id="CHEBI:30616"/>
        <dbReference type="ChEBI" id="CHEBI:83421"/>
        <dbReference type="ChEBI" id="CHEBI:456216"/>
        <dbReference type="EC" id="2.7.11.1"/>
    </reaction>
    <physiologicalReaction direction="left-to-right" evidence="23">
        <dbReference type="Rhea" id="RHEA:17990"/>
    </physiologicalReaction>
</comment>
<dbReference type="GO" id="GO:0003677">
    <property type="term" value="F:DNA binding"/>
    <property type="evidence" value="ECO:0007669"/>
    <property type="project" value="UniProtKB-KW"/>
</dbReference>
<dbReference type="Ensembl" id="ENSSMAT00000055336.1">
    <property type="protein sequence ID" value="ENSSMAP00000035870.1"/>
    <property type="gene ID" value="ENSSMAG00000003979.2"/>
</dbReference>
<keyword evidence="18" id="KW-0206">Cytoskeleton</keyword>
<dbReference type="GO" id="GO:0000077">
    <property type="term" value="P:DNA damage checkpoint signaling"/>
    <property type="evidence" value="ECO:0007669"/>
    <property type="project" value="UniProtKB-ARBA"/>
</dbReference>
<reference evidence="28" key="1">
    <citation type="submission" date="2023-05" db="EMBL/GenBank/DDBJ databases">
        <title>High-quality long-read genome of Scophthalmus maximus.</title>
        <authorList>
            <person name="Lien S."/>
            <person name="Martinez P."/>
        </authorList>
    </citation>
    <scope>NUCLEOTIDE SEQUENCE [LARGE SCALE GENOMIC DNA]</scope>
</reference>
<keyword evidence="19" id="KW-0539">Nucleus</keyword>
<keyword evidence="11" id="KW-0547">Nucleotide-binding</keyword>
<dbReference type="InterPro" id="IPR014009">
    <property type="entry name" value="PIK_FAT"/>
</dbReference>
<evidence type="ECO:0000256" key="8">
    <source>
        <dbReference type="ARBA" id="ARBA00022527"/>
    </source>
</evidence>
<dbReference type="GO" id="GO:1904262">
    <property type="term" value="P:negative regulation of TORC1 signaling"/>
    <property type="evidence" value="ECO:0007669"/>
    <property type="project" value="UniProtKB-ARBA"/>
</dbReference>
<evidence type="ECO:0000259" key="27">
    <source>
        <dbReference type="PROSITE" id="PS51189"/>
    </source>
</evidence>
<keyword evidence="12" id="KW-0227">DNA damage</keyword>
<dbReference type="GO" id="GO:0004674">
    <property type="term" value="F:protein serine/threonine kinase activity"/>
    <property type="evidence" value="ECO:0007669"/>
    <property type="project" value="UniProtKB-KW"/>
</dbReference>
<evidence type="ECO:0000256" key="16">
    <source>
        <dbReference type="ARBA" id="ARBA00023125"/>
    </source>
</evidence>
<dbReference type="GO" id="GO:0010468">
    <property type="term" value="P:regulation of gene expression"/>
    <property type="evidence" value="ECO:0007669"/>
    <property type="project" value="UniProtKB-ARBA"/>
</dbReference>
<dbReference type="PROSITE" id="PS00916">
    <property type="entry name" value="PI3_4_KINASE_2"/>
    <property type="match status" value="1"/>
</dbReference>
<dbReference type="Proteomes" id="UP000694558">
    <property type="component" value="Chromosome 3"/>
</dbReference>
<comment type="similarity">
    <text evidence="5">Belongs to the PI3/PI4-kinase family. ATM subfamily.</text>
</comment>
<dbReference type="GO" id="GO:0032210">
    <property type="term" value="P:regulation of telomere maintenance via telomerase"/>
    <property type="evidence" value="ECO:0007669"/>
    <property type="project" value="UniProtKB-ARBA"/>
</dbReference>
<keyword evidence="8" id="KW-0723">Serine/threonine-protein kinase</keyword>
<protein>
    <recommendedName>
        <fullName evidence="24">Serine-protein kinase ATM</fullName>
        <ecNumber evidence="6">2.7.11.1</ecNumber>
    </recommendedName>
</protein>
<evidence type="ECO:0000256" key="10">
    <source>
        <dbReference type="ARBA" id="ARBA00022679"/>
    </source>
</evidence>
<organism evidence="28 29">
    <name type="scientific">Scophthalmus maximus</name>
    <name type="common">Turbot</name>
    <name type="synonym">Psetta maxima</name>
    <dbReference type="NCBI Taxonomy" id="52904"/>
    <lineage>
        <taxon>Eukaryota</taxon>
        <taxon>Metazoa</taxon>
        <taxon>Chordata</taxon>
        <taxon>Craniata</taxon>
        <taxon>Vertebrata</taxon>
        <taxon>Euteleostomi</taxon>
        <taxon>Actinopterygii</taxon>
        <taxon>Neopterygii</taxon>
        <taxon>Teleostei</taxon>
        <taxon>Neoteleostei</taxon>
        <taxon>Acanthomorphata</taxon>
        <taxon>Carangaria</taxon>
        <taxon>Pleuronectiformes</taxon>
        <taxon>Pleuronectoidei</taxon>
        <taxon>Scophthalmidae</taxon>
        <taxon>Scophthalmus</taxon>
    </lineage>
</organism>
<dbReference type="Gene3D" id="1.10.1070.11">
    <property type="entry name" value="Phosphatidylinositol 3-/4-kinase, catalytic domain"/>
    <property type="match status" value="1"/>
</dbReference>
<dbReference type="PANTHER" id="PTHR37079">
    <property type="entry name" value="SERINE/THREONINE-PROTEIN KINASE ATM"/>
    <property type="match status" value="1"/>
</dbReference>
<comment type="subcellular location">
    <subcellularLocation>
        <location evidence="3">Cytoplasm</location>
        <location evidence="3">Cytoskeleton</location>
        <location evidence="3">Microtubule organizing center</location>
        <location evidence="3">Centrosome</location>
    </subcellularLocation>
    <subcellularLocation>
        <location evidence="4">Cytoplasmic vesicle</location>
    </subcellularLocation>
    <subcellularLocation>
        <location evidence="1">Nucleus</location>
    </subcellularLocation>
    <subcellularLocation>
        <location evidence="2">Peroxisome</location>
    </subcellularLocation>
</comment>
<dbReference type="GO" id="GO:0031410">
    <property type="term" value="C:cytoplasmic vesicle"/>
    <property type="evidence" value="ECO:0007669"/>
    <property type="project" value="UniProtKB-SubCell"/>
</dbReference>
<dbReference type="InterPro" id="IPR018936">
    <property type="entry name" value="PI3/4_kinase_CS"/>
</dbReference>